<dbReference type="GO" id="GO:0043171">
    <property type="term" value="P:peptide catabolic process"/>
    <property type="evidence" value="ECO:0007669"/>
    <property type="project" value="TreeGrafter"/>
</dbReference>
<dbReference type="Proteomes" id="UP000230423">
    <property type="component" value="Unassembled WGS sequence"/>
</dbReference>
<dbReference type="GO" id="GO:0005829">
    <property type="term" value="C:cytosol"/>
    <property type="evidence" value="ECO:0007669"/>
    <property type="project" value="TreeGrafter"/>
</dbReference>
<dbReference type="OrthoDB" id="79562at2759"/>
<dbReference type="GO" id="GO:0004177">
    <property type="term" value="F:aminopeptidase activity"/>
    <property type="evidence" value="ECO:0007669"/>
    <property type="project" value="TreeGrafter"/>
</dbReference>
<protein>
    <submittedName>
        <fullName evidence="1">Uncharacterized protein</fullName>
    </submittedName>
</protein>
<dbReference type="GO" id="GO:0004301">
    <property type="term" value="F:epoxide hydrolase activity"/>
    <property type="evidence" value="ECO:0007669"/>
    <property type="project" value="TreeGrafter"/>
</dbReference>
<dbReference type="AlphaFoldDB" id="A0A2G9T9P9"/>
<proteinExistence type="predicted"/>
<organism evidence="1 2">
    <name type="scientific">Teladorsagia circumcincta</name>
    <name type="common">Brown stomach worm</name>
    <name type="synonym">Ostertagia circumcincta</name>
    <dbReference type="NCBI Taxonomy" id="45464"/>
    <lineage>
        <taxon>Eukaryota</taxon>
        <taxon>Metazoa</taxon>
        <taxon>Ecdysozoa</taxon>
        <taxon>Nematoda</taxon>
        <taxon>Chromadorea</taxon>
        <taxon>Rhabditida</taxon>
        <taxon>Rhabditina</taxon>
        <taxon>Rhabditomorpha</taxon>
        <taxon>Strongyloidea</taxon>
        <taxon>Trichostrongylidae</taxon>
        <taxon>Teladorsagia</taxon>
    </lineage>
</organism>
<dbReference type="PANTHER" id="PTHR45726:SF6">
    <property type="entry name" value="PEPTIDASE M1 LEUKOTRIENE A4 HYDROLASE_AMINOPEPTIDASE C-TERMINAL DOMAIN-CONTAINING PROTEIN"/>
    <property type="match status" value="1"/>
</dbReference>
<keyword evidence="2" id="KW-1185">Reference proteome</keyword>
<dbReference type="InterPro" id="IPR042097">
    <property type="entry name" value="Aminopeptidase_N-like_N_sf"/>
</dbReference>
<evidence type="ECO:0000313" key="1">
    <source>
        <dbReference type="EMBL" id="PIO54645.1"/>
    </source>
</evidence>
<evidence type="ECO:0000313" key="2">
    <source>
        <dbReference type="Proteomes" id="UP000230423"/>
    </source>
</evidence>
<reference evidence="1 2" key="1">
    <citation type="submission" date="2015-09" db="EMBL/GenBank/DDBJ databases">
        <title>Draft genome of the parasitic nematode Teladorsagia circumcincta isolate WARC Sus (inbred).</title>
        <authorList>
            <person name="Mitreva M."/>
        </authorList>
    </citation>
    <scope>NUCLEOTIDE SEQUENCE [LARGE SCALE GENOMIC DNA]</scope>
    <source>
        <strain evidence="1 2">S</strain>
    </source>
</reference>
<sequence length="100" mass="11431">MMMFTLNKHVVKPERVTENLRYQVLDVRDLSIRSVTVNGKVVEFRIAPNVYTFFGSKMTVHLPKDVQEDGARLSVAVLYSTSPDASALQWMKKEQTADKK</sequence>
<dbReference type="PANTHER" id="PTHR45726">
    <property type="entry name" value="LEUKOTRIENE A-4 HYDROLASE"/>
    <property type="match status" value="1"/>
</dbReference>
<name>A0A2G9T9P9_TELCI</name>
<dbReference type="InterPro" id="IPR034015">
    <property type="entry name" value="M1_LTA4H"/>
</dbReference>
<dbReference type="EMBL" id="KZ394179">
    <property type="protein sequence ID" value="PIO54645.1"/>
    <property type="molecule type" value="Genomic_DNA"/>
</dbReference>
<dbReference type="SUPFAM" id="SSF63737">
    <property type="entry name" value="Leukotriene A4 hydrolase N-terminal domain"/>
    <property type="match status" value="1"/>
</dbReference>
<dbReference type="Gene3D" id="2.60.40.1730">
    <property type="entry name" value="tricorn interacting facor f3 domain"/>
    <property type="match status" value="1"/>
</dbReference>
<feature type="non-terminal residue" evidence="1">
    <location>
        <position position="100"/>
    </location>
</feature>
<gene>
    <name evidence="1" type="ORF">TELCIR_23985</name>
</gene>
<accession>A0A2G9T9P9</accession>